<dbReference type="FunFam" id="3.80.10.10:FF:000779">
    <property type="entry name" value="Probable inactive serine/threonine-protein kinase DDB_G0278909"/>
    <property type="match status" value="1"/>
</dbReference>
<feature type="compositionally biased region" description="Basic and acidic residues" evidence="3">
    <location>
        <begin position="41"/>
        <end position="61"/>
    </location>
</feature>
<dbReference type="PANTHER" id="PTHR45752">
    <property type="entry name" value="LEUCINE-RICH REPEAT-CONTAINING"/>
    <property type="match status" value="1"/>
</dbReference>
<gene>
    <name evidence="5" type="ORF">HHK36_008831</name>
</gene>
<feature type="region of interest" description="Disordered" evidence="3">
    <location>
        <begin position="38"/>
        <end position="61"/>
    </location>
</feature>
<name>A0A834ZG54_TETSI</name>
<dbReference type="SUPFAM" id="SSF52058">
    <property type="entry name" value="L domain-like"/>
    <property type="match status" value="1"/>
</dbReference>
<dbReference type="InterPro" id="IPR050715">
    <property type="entry name" value="LRR-SigEffector_domain"/>
</dbReference>
<dbReference type="Pfam" id="PF13855">
    <property type="entry name" value="LRR_8"/>
    <property type="match status" value="1"/>
</dbReference>
<dbReference type="OrthoDB" id="1668230at2759"/>
<evidence type="ECO:0000256" key="1">
    <source>
        <dbReference type="ARBA" id="ARBA00022614"/>
    </source>
</evidence>
<evidence type="ECO:0000313" key="6">
    <source>
        <dbReference type="Proteomes" id="UP000655225"/>
    </source>
</evidence>
<evidence type="ECO:0000256" key="3">
    <source>
        <dbReference type="SAM" id="MobiDB-lite"/>
    </source>
</evidence>
<sequence>MGSSEKSIDEVVAEITRIHGSLPDRPGDSEVEAAKALAQNVEKEDQAKLNEISKQRKRPEVPEELFSGLQEVKKKLVSFQSKEKEREALKLLHLENVHATFDGLVQRASEFLPTTASASASASLTGLESSVTSSGYSEKDSVSQNGLKIDPTKLARLIEETSMKGSMNLYLQNKLMDQVEWLPDSIGKLSSLVVLDLSENWITALPTTIGGLSSLMSLDLHSNRILKLPKSIGDLLCLIYLDLGGNRLTSLPSTLGQLAHLEELDLRANNLSFLPESIGTLTSLKKLKVEGNRIEEIPYTIGQCSSLVQLCADHNHLKALPEAVGVIESLETLSVRFNELESVPETLCYATTLIRLNIRNNFPNLHSLPRSIGNLERLEELDIRNNLMRVFPNSFQLLSRLHVLRAEENPLEEPPRQIAARGAEVAVDYMAVLVAKRSDQSQAVRQRTWDHLFTCFRSK</sequence>
<dbReference type="InterPro" id="IPR001611">
    <property type="entry name" value="Leu-rich_rpt"/>
</dbReference>
<organism evidence="5 6">
    <name type="scientific">Tetracentron sinense</name>
    <name type="common">Spur-leaf</name>
    <dbReference type="NCBI Taxonomy" id="13715"/>
    <lineage>
        <taxon>Eukaryota</taxon>
        <taxon>Viridiplantae</taxon>
        <taxon>Streptophyta</taxon>
        <taxon>Embryophyta</taxon>
        <taxon>Tracheophyta</taxon>
        <taxon>Spermatophyta</taxon>
        <taxon>Magnoliopsida</taxon>
        <taxon>Trochodendrales</taxon>
        <taxon>Trochodendraceae</taxon>
        <taxon>Tetracentron</taxon>
    </lineage>
</organism>
<evidence type="ECO:0000313" key="5">
    <source>
        <dbReference type="EMBL" id="KAF8406739.1"/>
    </source>
</evidence>
<reference evidence="5 6" key="1">
    <citation type="submission" date="2020-04" db="EMBL/GenBank/DDBJ databases">
        <title>Plant Genome Project.</title>
        <authorList>
            <person name="Zhang R.-G."/>
        </authorList>
    </citation>
    <scope>NUCLEOTIDE SEQUENCE [LARGE SCALE GENOMIC DNA]</scope>
    <source>
        <strain evidence="5">YNK0</strain>
        <tissue evidence="5">Leaf</tissue>
    </source>
</reference>
<feature type="domain" description="Disease resistance R13L4/SHOC-2-like LRR" evidence="4">
    <location>
        <begin position="255"/>
        <end position="358"/>
    </location>
</feature>
<dbReference type="InterPro" id="IPR055414">
    <property type="entry name" value="LRR_R13L4/SHOC2-like"/>
</dbReference>
<keyword evidence="2" id="KW-0677">Repeat</keyword>
<keyword evidence="6" id="KW-1185">Reference proteome</keyword>
<accession>A0A834ZG54</accession>
<dbReference type="SMART" id="SM00364">
    <property type="entry name" value="LRR_BAC"/>
    <property type="match status" value="9"/>
</dbReference>
<keyword evidence="1" id="KW-0433">Leucine-rich repeat</keyword>
<dbReference type="InterPro" id="IPR032675">
    <property type="entry name" value="LRR_dom_sf"/>
</dbReference>
<protein>
    <recommendedName>
        <fullName evidence="4">Disease resistance R13L4/SHOC-2-like LRR domain-containing protein</fullName>
    </recommendedName>
</protein>
<dbReference type="AlphaFoldDB" id="A0A834ZG54"/>
<evidence type="ECO:0000256" key="2">
    <source>
        <dbReference type="ARBA" id="ARBA00022737"/>
    </source>
</evidence>
<dbReference type="SMART" id="SM00369">
    <property type="entry name" value="LRR_TYP"/>
    <property type="match status" value="7"/>
</dbReference>
<dbReference type="InterPro" id="IPR003591">
    <property type="entry name" value="Leu-rich_rpt_typical-subtyp"/>
</dbReference>
<evidence type="ECO:0000259" key="4">
    <source>
        <dbReference type="Pfam" id="PF23598"/>
    </source>
</evidence>
<dbReference type="OMA" id="ETLCYAT"/>
<comment type="caution">
    <text evidence="5">The sequence shown here is derived from an EMBL/GenBank/DDBJ whole genome shotgun (WGS) entry which is preliminary data.</text>
</comment>
<dbReference type="PROSITE" id="PS51450">
    <property type="entry name" value="LRR"/>
    <property type="match status" value="1"/>
</dbReference>
<dbReference type="Pfam" id="PF23598">
    <property type="entry name" value="LRR_14"/>
    <property type="match status" value="1"/>
</dbReference>
<dbReference type="PANTHER" id="PTHR45752:SF187">
    <property type="entry name" value="LEUCINE-RICH REPEAT AND IQ DOMAIN-CONTAINING PROTEIN 4"/>
    <property type="match status" value="1"/>
</dbReference>
<dbReference type="Gene3D" id="3.80.10.10">
    <property type="entry name" value="Ribonuclease Inhibitor"/>
    <property type="match status" value="1"/>
</dbReference>
<dbReference type="Proteomes" id="UP000655225">
    <property type="component" value="Unassembled WGS sequence"/>
</dbReference>
<dbReference type="EMBL" id="JABCRI010000005">
    <property type="protein sequence ID" value="KAF8406739.1"/>
    <property type="molecule type" value="Genomic_DNA"/>
</dbReference>
<proteinExistence type="predicted"/>